<protein>
    <submittedName>
        <fullName evidence="1">PTS lactose/cellobiose transporter subunit IIA</fullName>
    </submittedName>
</protein>
<dbReference type="Proteomes" id="UP000594014">
    <property type="component" value="Chromosome"/>
</dbReference>
<proteinExistence type="predicted"/>
<dbReference type="EMBL" id="CP042469">
    <property type="protein sequence ID" value="QOX65908.1"/>
    <property type="molecule type" value="Genomic_DNA"/>
</dbReference>
<gene>
    <name evidence="1" type="ORF">FRZ06_10650</name>
</gene>
<accession>A0ACD1AHV5</accession>
<reference evidence="1" key="1">
    <citation type="submission" date="2019-08" db="EMBL/GenBank/DDBJ databases">
        <title>Genome sequence of Clostridiales bacterium MT110.</title>
        <authorList>
            <person name="Cao J."/>
        </authorList>
    </citation>
    <scope>NUCLEOTIDE SEQUENCE</scope>
    <source>
        <strain evidence="1">MT110</strain>
    </source>
</reference>
<evidence type="ECO:0000313" key="2">
    <source>
        <dbReference type="Proteomes" id="UP000594014"/>
    </source>
</evidence>
<organism evidence="1 2">
    <name type="scientific">Anoxybacterium hadale</name>
    <dbReference type="NCBI Taxonomy" id="3408580"/>
    <lineage>
        <taxon>Bacteria</taxon>
        <taxon>Bacillati</taxon>
        <taxon>Bacillota</taxon>
        <taxon>Clostridia</taxon>
        <taxon>Peptostreptococcales</taxon>
        <taxon>Anaerovoracaceae</taxon>
        <taxon>Anoxybacterium</taxon>
    </lineage>
</organism>
<name>A0ACD1AHV5_9FIRM</name>
<evidence type="ECO:0000313" key="1">
    <source>
        <dbReference type="EMBL" id="QOX65908.1"/>
    </source>
</evidence>
<sequence>MQLIAGAGDSRSYSMEAISHAREGNFTEARECIEKAKEGMVRTHEVQTELIRGEMLGTKTEITLLMVHAQDHLTAAMLMRDMAEEFIHLYETMKEGAV</sequence>
<keyword evidence="2" id="KW-1185">Reference proteome</keyword>